<feature type="transmembrane region" description="Helical" evidence="5">
    <location>
        <begin position="87"/>
        <end position="114"/>
    </location>
</feature>
<dbReference type="Gene3D" id="1.20.1740.10">
    <property type="entry name" value="Amino acid/polyamine transporter I"/>
    <property type="match status" value="1"/>
</dbReference>
<evidence type="ECO:0000313" key="7">
    <source>
        <dbReference type="Proteomes" id="UP000000845"/>
    </source>
</evidence>
<feature type="transmembrane region" description="Helical" evidence="5">
    <location>
        <begin position="237"/>
        <end position="261"/>
    </location>
</feature>
<dbReference type="eggNOG" id="COG0531">
    <property type="taxonomic scope" value="Bacteria"/>
</dbReference>
<evidence type="ECO:0000256" key="4">
    <source>
        <dbReference type="ARBA" id="ARBA00023136"/>
    </source>
</evidence>
<reference evidence="7" key="1">
    <citation type="submission" date="2009-09" db="EMBL/GenBank/DDBJ databases">
        <title>The complete chromosome of Sebaldella termitidis ATCC 33386.</title>
        <authorList>
            <consortium name="US DOE Joint Genome Institute (JGI-PGF)"/>
            <person name="Lucas S."/>
            <person name="Copeland A."/>
            <person name="Lapidus A."/>
            <person name="Glavina del Rio T."/>
            <person name="Dalin E."/>
            <person name="Tice H."/>
            <person name="Bruce D."/>
            <person name="Goodwin L."/>
            <person name="Pitluck S."/>
            <person name="Kyrpides N."/>
            <person name="Mavromatis K."/>
            <person name="Ivanova N."/>
            <person name="Mikhailova N."/>
            <person name="Sims D."/>
            <person name="Meincke L."/>
            <person name="Brettin T."/>
            <person name="Detter J.C."/>
            <person name="Han C."/>
            <person name="Larimer F."/>
            <person name="Land M."/>
            <person name="Hauser L."/>
            <person name="Markowitz V."/>
            <person name="Cheng J.F."/>
            <person name="Hugenholtz P."/>
            <person name="Woyke T."/>
            <person name="Wu D."/>
            <person name="Eisen J.A."/>
        </authorList>
    </citation>
    <scope>NUCLEOTIDE SEQUENCE [LARGE SCALE GENOMIC DNA]</scope>
    <source>
        <strain evidence="7">ATCC 33386 / NCTC 11300</strain>
    </source>
</reference>
<dbReference type="PIRSF" id="PIRSF006060">
    <property type="entry name" value="AA_transporter"/>
    <property type="match status" value="1"/>
</dbReference>
<dbReference type="EMBL" id="CP001739">
    <property type="protein sequence ID" value="ACZ10154.1"/>
    <property type="molecule type" value="Genomic_DNA"/>
</dbReference>
<dbReference type="HOGENOM" id="CLU_007946_3_4_0"/>
<comment type="subcellular location">
    <subcellularLocation>
        <location evidence="1">Membrane</location>
        <topology evidence="1">Multi-pass membrane protein</topology>
    </subcellularLocation>
</comment>
<feature type="transmembrane region" description="Helical" evidence="5">
    <location>
        <begin position="44"/>
        <end position="66"/>
    </location>
</feature>
<proteinExistence type="predicted"/>
<dbReference type="GO" id="GO:0016020">
    <property type="term" value="C:membrane"/>
    <property type="evidence" value="ECO:0007669"/>
    <property type="project" value="UniProtKB-SubCell"/>
</dbReference>
<feature type="transmembrane region" description="Helical" evidence="5">
    <location>
        <begin position="334"/>
        <end position="353"/>
    </location>
</feature>
<keyword evidence="2 5" id="KW-0812">Transmembrane</keyword>
<evidence type="ECO:0000256" key="2">
    <source>
        <dbReference type="ARBA" id="ARBA00022692"/>
    </source>
</evidence>
<dbReference type="Proteomes" id="UP000000845">
    <property type="component" value="Chromosome"/>
</dbReference>
<dbReference type="Pfam" id="PF13520">
    <property type="entry name" value="AA_permease_2"/>
    <property type="match status" value="1"/>
</dbReference>
<dbReference type="STRING" id="526218.Sterm_3314"/>
<feature type="transmembrane region" description="Helical" evidence="5">
    <location>
        <begin position="422"/>
        <end position="438"/>
    </location>
</feature>
<dbReference type="PANTHER" id="PTHR11785:SF512">
    <property type="entry name" value="SOBREMESA, ISOFORM B"/>
    <property type="match status" value="1"/>
</dbReference>
<feature type="transmembrane region" description="Helical" evidence="5">
    <location>
        <begin position="153"/>
        <end position="175"/>
    </location>
</feature>
<protein>
    <submittedName>
        <fullName evidence="6">Amino acid permease-associated region</fullName>
    </submittedName>
</protein>
<feature type="transmembrane region" description="Helical" evidence="5">
    <location>
        <begin position="281"/>
        <end position="303"/>
    </location>
</feature>
<dbReference type="PANTHER" id="PTHR11785">
    <property type="entry name" value="AMINO ACID TRANSPORTER"/>
    <property type="match status" value="1"/>
</dbReference>
<accession>D1AQ94</accession>
<dbReference type="GO" id="GO:0015179">
    <property type="term" value="F:L-amino acid transmembrane transporter activity"/>
    <property type="evidence" value="ECO:0007669"/>
    <property type="project" value="TreeGrafter"/>
</dbReference>
<reference evidence="6 7" key="2">
    <citation type="journal article" date="2010" name="Stand. Genomic Sci.">
        <title>Complete genome sequence of Sebaldella termitidis type strain (NCTC 11300).</title>
        <authorList>
            <person name="Harmon-Smith M."/>
            <person name="Celia L."/>
            <person name="Chertkov O."/>
            <person name="Lapidus A."/>
            <person name="Copeland A."/>
            <person name="Glavina Del Rio T."/>
            <person name="Nolan M."/>
            <person name="Lucas S."/>
            <person name="Tice H."/>
            <person name="Cheng J.F."/>
            <person name="Han C."/>
            <person name="Detter J.C."/>
            <person name="Bruce D."/>
            <person name="Goodwin L."/>
            <person name="Pitluck S."/>
            <person name="Pati A."/>
            <person name="Liolios K."/>
            <person name="Ivanova N."/>
            <person name="Mavromatis K."/>
            <person name="Mikhailova N."/>
            <person name="Chen A."/>
            <person name="Palaniappan K."/>
            <person name="Land M."/>
            <person name="Hauser L."/>
            <person name="Chang Y.J."/>
            <person name="Jeffries C.D."/>
            <person name="Brettin T."/>
            <person name="Goker M."/>
            <person name="Beck B."/>
            <person name="Bristow J."/>
            <person name="Eisen J.A."/>
            <person name="Markowitz V."/>
            <person name="Hugenholtz P."/>
            <person name="Kyrpides N.C."/>
            <person name="Klenk H.P."/>
            <person name="Chen F."/>
        </authorList>
    </citation>
    <scope>NUCLEOTIDE SEQUENCE [LARGE SCALE GENOMIC DNA]</scope>
    <source>
        <strain evidence="7">ATCC 33386 / NCTC 11300</strain>
    </source>
</reference>
<keyword evidence="3 5" id="KW-1133">Transmembrane helix</keyword>
<evidence type="ECO:0000313" key="6">
    <source>
        <dbReference type="EMBL" id="ACZ10154.1"/>
    </source>
</evidence>
<dbReference type="InterPro" id="IPR050598">
    <property type="entry name" value="AminoAcid_Transporter"/>
</dbReference>
<dbReference type="KEGG" id="str:Sterm_3314"/>
<dbReference type="InterPro" id="IPR002293">
    <property type="entry name" value="AA/rel_permease1"/>
</dbReference>
<gene>
    <name evidence="6" type="ordered locus">Sterm_3314</name>
</gene>
<feature type="transmembrane region" description="Helical" evidence="5">
    <location>
        <begin position="195"/>
        <end position="217"/>
    </location>
</feature>
<feature type="transmembrane region" description="Helical" evidence="5">
    <location>
        <begin position="395"/>
        <end position="416"/>
    </location>
</feature>
<organism evidence="6 7">
    <name type="scientific">Sebaldella termitidis (strain ATCC 33386 / NCTC 11300)</name>
    <dbReference type="NCBI Taxonomy" id="526218"/>
    <lineage>
        <taxon>Bacteria</taxon>
        <taxon>Fusobacteriati</taxon>
        <taxon>Fusobacteriota</taxon>
        <taxon>Fusobacteriia</taxon>
        <taxon>Fusobacteriales</taxon>
        <taxon>Leptotrichiaceae</taxon>
        <taxon>Sebaldella</taxon>
    </lineage>
</organism>
<dbReference type="AlphaFoldDB" id="D1AQ94"/>
<feature type="transmembrane region" description="Helical" evidence="5">
    <location>
        <begin position="126"/>
        <end position="146"/>
    </location>
</feature>
<dbReference type="RefSeq" id="WP_012862736.1">
    <property type="nucleotide sequence ID" value="NC_013517.1"/>
</dbReference>
<name>D1AQ94_SEBTE</name>
<keyword evidence="7" id="KW-1185">Reference proteome</keyword>
<evidence type="ECO:0000256" key="1">
    <source>
        <dbReference type="ARBA" id="ARBA00004141"/>
    </source>
</evidence>
<evidence type="ECO:0000256" key="5">
    <source>
        <dbReference type="SAM" id="Phobius"/>
    </source>
</evidence>
<evidence type="ECO:0000256" key="3">
    <source>
        <dbReference type="ARBA" id="ARBA00022989"/>
    </source>
</evidence>
<feature type="transmembrane region" description="Helical" evidence="5">
    <location>
        <begin position="365"/>
        <end position="383"/>
    </location>
</feature>
<feature type="transmembrane region" description="Helical" evidence="5">
    <location>
        <begin position="9"/>
        <end position="29"/>
    </location>
</feature>
<sequence length="442" mass="48428">METHLNKKYGLFVALSMVVGIVIGIGIFFKAEVILNEAGGNPKIALLAWAAGGVITIFSGLTIAEVSAAIPKTGGIVAYADEIYGRFFSYIVGWSLCILYMPAIEAIIVYYFSIFLLNFLGIEANMPYMLLISFGTLTAVSFINMFTKKAGGIIQIVSTAAKLIPIVLIIIYGFSKGNMLHVTWNSYGMTGSGHGKSFFLLFGKALVPVMFAFDGWIYVSSISGELKNLKKDLPRSIIWGLSIITLVYLLFNTALLAVFPVNKIIEQGIFGIALYLFGEKGAKFIFAGIVISAFGGLNGFIIASPRIPYSLALENKFPCKNIIGKVNTKYDQPINASILMYILACIYLALIFITRNPNVFGDIPVAVFWVYYSFLFMGVIILRKKAPDIERPYKVPCYPVIPVLATISGITIAVYAAIANPWYMFISGVLIAAGLVFYKKDK</sequence>
<keyword evidence="4 5" id="KW-0472">Membrane</keyword>